<dbReference type="InterPro" id="IPR043682">
    <property type="entry name" value="RqcH_bacterial"/>
</dbReference>
<dbReference type="InterPro" id="IPR008532">
    <property type="entry name" value="NFACT_RNA-bd"/>
</dbReference>
<dbReference type="GO" id="GO:0019843">
    <property type="term" value="F:rRNA binding"/>
    <property type="evidence" value="ECO:0007669"/>
    <property type="project" value="UniProtKB-UniRule"/>
</dbReference>
<proteinExistence type="inferred from homology"/>
<evidence type="ECO:0000256" key="1">
    <source>
        <dbReference type="ARBA" id="ARBA00022555"/>
    </source>
</evidence>
<dbReference type="Pfam" id="PF05670">
    <property type="entry name" value="NFACT-R_1"/>
    <property type="match status" value="1"/>
</dbReference>
<protein>
    <recommendedName>
        <fullName evidence="5">Rqc2 homolog RqcH</fullName>
        <shortName evidence="5">RqcH</shortName>
    </recommendedName>
</protein>
<dbReference type="AlphaFoldDB" id="A0A120I9S4"/>
<evidence type="ECO:0000313" key="10">
    <source>
        <dbReference type="Proteomes" id="UP000594771"/>
    </source>
</evidence>
<feature type="compositionally biased region" description="Polar residues" evidence="6">
    <location>
        <begin position="439"/>
        <end position="452"/>
    </location>
</feature>
<organism evidence="9 10">
    <name type="scientific">Aerococcus urinae</name>
    <dbReference type="NCBI Taxonomy" id="1376"/>
    <lineage>
        <taxon>Bacteria</taxon>
        <taxon>Bacillati</taxon>
        <taxon>Bacillota</taxon>
        <taxon>Bacilli</taxon>
        <taxon>Lactobacillales</taxon>
        <taxon>Aerococcaceae</taxon>
        <taxon>Aerococcus</taxon>
    </lineage>
</organism>
<feature type="region of interest" description="Disordered" evidence="6">
    <location>
        <begin position="422"/>
        <end position="452"/>
    </location>
</feature>
<evidence type="ECO:0000313" key="9">
    <source>
        <dbReference type="EMBL" id="QPS00843.1"/>
    </source>
</evidence>
<evidence type="ECO:0000313" key="8">
    <source>
        <dbReference type="EMBL" id="MCY3052526.1"/>
    </source>
</evidence>
<evidence type="ECO:0000313" key="11">
    <source>
        <dbReference type="Proteomes" id="UP001069145"/>
    </source>
</evidence>
<keyword evidence="3 5" id="KW-0694">RNA-binding</keyword>
<dbReference type="GO" id="GO:1990112">
    <property type="term" value="C:RQC complex"/>
    <property type="evidence" value="ECO:0007669"/>
    <property type="project" value="TreeGrafter"/>
</dbReference>
<comment type="subunit">
    <text evidence="5">Associates with stalled 50S ribosomal subunits. Binds to RqcP.</text>
</comment>
<dbReference type="RefSeq" id="WP_060778283.1">
    <property type="nucleotide sequence ID" value="NZ_CAJHLF010000002.1"/>
</dbReference>
<dbReference type="Proteomes" id="UP001069145">
    <property type="component" value="Unassembled WGS sequence"/>
</dbReference>
<keyword evidence="2 5" id="KW-0699">rRNA-binding</keyword>
<dbReference type="GO" id="GO:0000049">
    <property type="term" value="F:tRNA binding"/>
    <property type="evidence" value="ECO:0007669"/>
    <property type="project" value="UniProtKB-UniRule"/>
</dbReference>
<dbReference type="Proteomes" id="UP000594771">
    <property type="component" value="Chromosome"/>
</dbReference>
<accession>A0A120I9S4</accession>
<evidence type="ECO:0000259" key="7">
    <source>
        <dbReference type="Pfam" id="PF05670"/>
    </source>
</evidence>
<evidence type="ECO:0000256" key="4">
    <source>
        <dbReference type="ARBA" id="ARBA00022917"/>
    </source>
</evidence>
<dbReference type="InterPro" id="IPR051608">
    <property type="entry name" value="RQC_Subunit_NEMF"/>
</dbReference>
<evidence type="ECO:0000256" key="6">
    <source>
        <dbReference type="SAM" id="MobiDB-lite"/>
    </source>
</evidence>
<sequence length="551" mass="63255">MSYDGLFIHGLIQELNACLAGGRISKVQQPYDQEILLTVRSNRKNYKLLLAATPQAPRVQLTNHQYSVPDSPPNFCMFLRKHIDGGKIIDFSQYENDRIIIINIESKNELGISEPYKLIIEVMGRRSNILVLNQDGKIADLITKIDISQNRFRTLLPGATYHLPPQGNKVNPFTINPNEHDLKADAKEIQKTFMGFGKDSAVELAQRLTESQDKSATFTAFLNAFDQSQPTLSQNDGQVTATAFPYQSLGGMQTSYETFTQLLDDYYEKKALFSRVNQVSEQISQVVAQRIKHNQRKLANLKQDMEKSKQAEDYQIKGEILTTYLFQVEKGMTSVQLPNYYANNNLIDIALDPLLEPSQNAQKYFQRYRKLNTAKQHIKEQSQIAQAELDYLESVQDQIEIAEPNELEDIRQELIREGYIKQQKHNHHKRKKPLKPRHYQSSLGNNIYVGRNNTQNDELTTRRANKNHYWFHVKDIPGSHVILETDQPSDEEIIEAATYAAYFSKYRQANNVPVDYTQVKHVKKPNGAKPGFVNYFEQKTVFVSPNAHLQA</sequence>
<feature type="domain" description="NFACT RNA-binding" evidence="7">
    <location>
        <begin position="436"/>
        <end position="527"/>
    </location>
</feature>
<dbReference type="KEGG" id="aun:AWM73_04600"/>
<reference evidence="8" key="2">
    <citation type="submission" date="2022-09" db="EMBL/GenBank/DDBJ databases">
        <title>Aerococcus urinae taxonomy study.</title>
        <authorList>
            <person name="Christensen J."/>
            <person name="Senneby E."/>
        </authorList>
    </citation>
    <scope>NUCLEOTIDE SEQUENCE</scope>
    <source>
        <strain evidence="8">NLD-066-U95</strain>
    </source>
</reference>
<reference evidence="9 10" key="1">
    <citation type="submission" date="2020-12" db="EMBL/GenBank/DDBJ databases">
        <title>FDA dAtabase for Regulatory Grade micrObial Sequences (FDA-ARGOS): Supporting development and validation of Infectious Disease Dx tests.</title>
        <authorList>
            <person name="Sproer C."/>
            <person name="Gronow S."/>
            <person name="Severitt S."/>
            <person name="Schroder I."/>
            <person name="Tallon L."/>
            <person name="Sadzewicz L."/>
            <person name="Zhao X."/>
            <person name="Boylan J."/>
            <person name="Ott S."/>
            <person name="Bowen H."/>
            <person name="Vavikolanu K."/>
            <person name="Mehta A."/>
            <person name="Aluvathingal J."/>
            <person name="Nadendla S."/>
            <person name="Lowell S."/>
            <person name="Myers T."/>
            <person name="Yan Y."/>
            <person name="Sichtig H."/>
        </authorList>
    </citation>
    <scope>NUCLEOTIDE SEQUENCE [LARGE SCALE GENOMIC DNA]</scope>
    <source>
        <strain evidence="9 10">FDAARGOS_911</strain>
    </source>
</reference>
<comment type="similarity">
    <text evidence="5">Belongs to the NEMF family.</text>
</comment>
<feature type="compositionally biased region" description="Basic residues" evidence="6">
    <location>
        <begin position="422"/>
        <end position="438"/>
    </location>
</feature>
<gene>
    <name evidence="5" type="primary">rqcH</name>
    <name evidence="9" type="ORF">I6G68_05455</name>
    <name evidence="8" type="ORF">ODY43_00715</name>
</gene>
<dbReference type="PANTHER" id="PTHR15239:SF6">
    <property type="entry name" value="RIBOSOME QUALITY CONTROL COMPLEX SUBUNIT NEMF"/>
    <property type="match status" value="1"/>
</dbReference>
<dbReference type="Gene3D" id="2.30.310.10">
    <property type="entry name" value="ibrinogen binding protein from staphylococcus aureus domain"/>
    <property type="match status" value="1"/>
</dbReference>
<dbReference type="PANTHER" id="PTHR15239">
    <property type="entry name" value="NUCLEAR EXPORT MEDIATOR FACTOR NEMF"/>
    <property type="match status" value="1"/>
</dbReference>
<dbReference type="GO" id="GO:0043023">
    <property type="term" value="F:ribosomal large subunit binding"/>
    <property type="evidence" value="ECO:0007669"/>
    <property type="project" value="UniProtKB-UniRule"/>
</dbReference>
<evidence type="ECO:0000256" key="5">
    <source>
        <dbReference type="HAMAP-Rule" id="MF_00844"/>
    </source>
</evidence>
<dbReference type="EMBL" id="CP065662">
    <property type="protein sequence ID" value="QPS00843.1"/>
    <property type="molecule type" value="Genomic_DNA"/>
</dbReference>
<comment type="function">
    <text evidence="5">Key component of the ribosome quality control system (RQC), a ribosome-associated complex that mediates the extraction of incompletely synthesized nascent chains from stalled ribosomes and their subsequent degradation. RqcH recruits Ala-charged tRNA, and with RqcP directs the elongation of stalled nascent chains on 50S ribosomal subunits, leading to non-templated C-terminal alanine extensions (Ala tail). The Ala tail promotes nascent chain degradation. May add between 1 and at least 8 Ala residues. Binds to stalled 50S ribosomal subunits.</text>
</comment>
<dbReference type="OrthoDB" id="9766163at2"/>
<evidence type="ECO:0000256" key="3">
    <source>
        <dbReference type="ARBA" id="ARBA00022884"/>
    </source>
</evidence>
<keyword evidence="11" id="KW-1185">Reference proteome</keyword>
<dbReference type="EMBL" id="JAOTML010000001">
    <property type="protein sequence ID" value="MCY3052526.1"/>
    <property type="molecule type" value="Genomic_DNA"/>
</dbReference>
<dbReference type="GeneID" id="35768166"/>
<evidence type="ECO:0000256" key="2">
    <source>
        <dbReference type="ARBA" id="ARBA00022730"/>
    </source>
</evidence>
<dbReference type="FunFam" id="2.30.310.10:FF:000004">
    <property type="entry name" value="Fibronectin-binding protein A"/>
    <property type="match status" value="1"/>
</dbReference>
<keyword evidence="1 5" id="KW-0820">tRNA-binding</keyword>
<keyword evidence="4 5" id="KW-0648">Protein biosynthesis</keyword>
<dbReference type="GO" id="GO:0072344">
    <property type="term" value="P:rescue of stalled ribosome"/>
    <property type="evidence" value="ECO:0007669"/>
    <property type="project" value="UniProtKB-UniRule"/>
</dbReference>
<dbReference type="Pfam" id="PF05833">
    <property type="entry name" value="NFACT_N"/>
    <property type="match status" value="1"/>
</dbReference>
<name>A0A120I9S4_9LACT</name>
<dbReference type="HAMAP" id="MF_00844_B">
    <property type="entry name" value="RqcH_B"/>
    <property type="match status" value="1"/>
</dbReference>